<protein>
    <submittedName>
        <fullName evidence="3">Serine hydrolase domain-containing protein</fullName>
    </submittedName>
</protein>
<dbReference type="EMBL" id="BAABGZ010000081">
    <property type="protein sequence ID" value="GAA4370269.1"/>
    <property type="molecule type" value="Genomic_DNA"/>
</dbReference>
<feature type="domain" description="Beta-lactamase-related" evidence="2">
    <location>
        <begin position="30"/>
        <end position="373"/>
    </location>
</feature>
<evidence type="ECO:0000313" key="4">
    <source>
        <dbReference type="Proteomes" id="UP001501153"/>
    </source>
</evidence>
<reference evidence="4" key="1">
    <citation type="journal article" date="2019" name="Int. J. Syst. Evol. Microbiol.">
        <title>The Global Catalogue of Microorganisms (GCM) 10K type strain sequencing project: providing services to taxonomists for standard genome sequencing and annotation.</title>
        <authorList>
            <consortium name="The Broad Institute Genomics Platform"/>
            <consortium name="The Broad Institute Genome Sequencing Center for Infectious Disease"/>
            <person name="Wu L."/>
            <person name="Ma J."/>
        </authorList>
    </citation>
    <scope>NUCLEOTIDE SEQUENCE [LARGE SCALE GENOMIC DNA]</scope>
    <source>
        <strain evidence="4">JCM 17923</strain>
    </source>
</reference>
<evidence type="ECO:0000259" key="2">
    <source>
        <dbReference type="Pfam" id="PF00144"/>
    </source>
</evidence>
<dbReference type="PANTHER" id="PTHR46825">
    <property type="entry name" value="D-ALANYL-D-ALANINE-CARBOXYPEPTIDASE/ENDOPEPTIDASE AMPH"/>
    <property type="match status" value="1"/>
</dbReference>
<dbReference type="Proteomes" id="UP001501153">
    <property type="component" value="Unassembled WGS sequence"/>
</dbReference>
<dbReference type="Pfam" id="PF00144">
    <property type="entry name" value="Beta-lactamase"/>
    <property type="match status" value="1"/>
</dbReference>
<accession>A0ABP8ITI9</accession>
<dbReference type="GO" id="GO:0016787">
    <property type="term" value="F:hydrolase activity"/>
    <property type="evidence" value="ECO:0007669"/>
    <property type="project" value="UniProtKB-KW"/>
</dbReference>
<feature type="chain" id="PRO_5047122637" evidence="1">
    <location>
        <begin position="24"/>
        <end position="383"/>
    </location>
</feature>
<organism evidence="3 4">
    <name type="scientific">Hymenobacter saemangeumensis</name>
    <dbReference type="NCBI Taxonomy" id="1084522"/>
    <lineage>
        <taxon>Bacteria</taxon>
        <taxon>Pseudomonadati</taxon>
        <taxon>Bacteroidota</taxon>
        <taxon>Cytophagia</taxon>
        <taxon>Cytophagales</taxon>
        <taxon>Hymenobacteraceae</taxon>
        <taxon>Hymenobacter</taxon>
    </lineage>
</organism>
<dbReference type="InterPro" id="IPR050491">
    <property type="entry name" value="AmpC-like"/>
</dbReference>
<evidence type="ECO:0000313" key="3">
    <source>
        <dbReference type="EMBL" id="GAA4370269.1"/>
    </source>
</evidence>
<keyword evidence="4" id="KW-1185">Reference proteome</keyword>
<keyword evidence="3" id="KW-0378">Hydrolase</keyword>
<dbReference type="SUPFAM" id="SSF56601">
    <property type="entry name" value="beta-lactamase/transpeptidase-like"/>
    <property type="match status" value="1"/>
</dbReference>
<comment type="caution">
    <text evidence="3">The sequence shown here is derived from an EMBL/GenBank/DDBJ whole genome shotgun (WGS) entry which is preliminary data.</text>
</comment>
<name>A0ABP8ITI9_9BACT</name>
<dbReference type="RefSeq" id="WP_345238383.1">
    <property type="nucleotide sequence ID" value="NZ_BAABGZ010000081.1"/>
</dbReference>
<keyword evidence="1" id="KW-0732">Signal</keyword>
<feature type="signal peptide" evidence="1">
    <location>
        <begin position="1"/>
        <end position="23"/>
    </location>
</feature>
<dbReference type="InterPro" id="IPR012338">
    <property type="entry name" value="Beta-lactam/transpept-like"/>
</dbReference>
<dbReference type="InterPro" id="IPR001466">
    <property type="entry name" value="Beta-lactam-related"/>
</dbReference>
<dbReference type="PANTHER" id="PTHR46825:SF9">
    <property type="entry name" value="BETA-LACTAMASE-RELATED DOMAIN-CONTAINING PROTEIN"/>
    <property type="match status" value="1"/>
</dbReference>
<evidence type="ECO:0000256" key="1">
    <source>
        <dbReference type="SAM" id="SignalP"/>
    </source>
</evidence>
<proteinExistence type="predicted"/>
<dbReference type="Gene3D" id="3.40.710.10">
    <property type="entry name" value="DD-peptidase/beta-lactamase superfamily"/>
    <property type="match status" value="1"/>
</dbReference>
<sequence>MRIIFSLALLTATFAAPAQPAPAADTAALTATLRQHWQQSGLPGFAVAVVRPEGIAYEQGFGYANKESRTPYTPATVQCVGSISKTLIGIALLQAEADGKLRLDQPVNELLPFAVQHPYFPAQPITLRQLATMTAGLTDDQRFYSKHAYAKGQSSPLSNEEYLRRTLSRGGQWYSHKRFVPHAPGSYYAYSNESAALAALAIEKATGQTFADYTRQRILQPLGLTDSGWSGAELAAAGLPPTRRATLYTPGGRPVAPYYTITYPDGGLLSSTHSLARYLQSILHPALPGAPLPPAARDSLLKPQFSAAHPPRHLDPAEPNQGLFWAYRRNGTVGHTGGDTGLSTFLFFDPQTRIGKVFVTNTEITERNASQFKVIWQLLDGVK</sequence>
<gene>
    <name evidence="3" type="ORF">GCM10023185_44650</name>
</gene>